<dbReference type="SUPFAM" id="SSF55729">
    <property type="entry name" value="Acyl-CoA N-acyltransferases (Nat)"/>
    <property type="match status" value="1"/>
</dbReference>
<accession>A0A975IYE1</accession>
<dbReference type="RefSeq" id="WP_211630436.1">
    <property type="nucleotide sequence ID" value="NZ_CP073100.1"/>
</dbReference>
<evidence type="ECO:0008006" key="3">
    <source>
        <dbReference type="Google" id="ProtNLM"/>
    </source>
</evidence>
<gene>
    <name evidence="1" type="ORF">KBB96_15650</name>
</gene>
<keyword evidence="2" id="KW-1185">Reference proteome</keyword>
<name>A0A975IYE1_9BACT</name>
<evidence type="ECO:0000313" key="1">
    <source>
        <dbReference type="EMBL" id="QUE50296.1"/>
    </source>
</evidence>
<dbReference type="KEGG" id="lamb:KBB96_15650"/>
<dbReference type="EMBL" id="CP073100">
    <property type="protein sequence ID" value="QUE50296.1"/>
    <property type="molecule type" value="Genomic_DNA"/>
</dbReference>
<organism evidence="1 2">
    <name type="scientific">Luteolibacter ambystomatis</name>
    <dbReference type="NCBI Taxonomy" id="2824561"/>
    <lineage>
        <taxon>Bacteria</taxon>
        <taxon>Pseudomonadati</taxon>
        <taxon>Verrucomicrobiota</taxon>
        <taxon>Verrucomicrobiia</taxon>
        <taxon>Verrucomicrobiales</taxon>
        <taxon>Verrucomicrobiaceae</taxon>
        <taxon>Luteolibacter</taxon>
    </lineage>
</organism>
<proteinExistence type="predicted"/>
<evidence type="ECO:0000313" key="2">
    <source>
        <dbReference type="Proteomes" id="UP000676169"/>
    </source>
</evidence>
<sequence>MPGPHLPLELVLRDGTPVRVRPLDGGDRDYVAEAYRRLSPEARYHRFWTVTGEIGGKMLDRLLNEDPGNHEIWCVYDPSRTFTPLGAASWWRSKTEPEEAEFSVTVLDDEQNRGIATLLLAILWLTSFRNGITSLVGNVMPENLTACAWMRRTGASGHWDGYMNTFRWQLEDLDAIPPTRAGMELAEWLAKLAPGLLAGGS</sequence>
<protein>
    <recommendedName>
        <fullName evidence="3">N-acetyltransferase</fullName>
    </recommendedName>
</protein>
<reference evidence="1" key="1">
    <citation type="submission" date="2021-04" db="EMBL/GenBank/DDBJ databases">
        <title>Luteolibacter sp. 32A isolated from the skin of an Anderson's salamander (Ambystoma andersonii).</title>
        <authorList>
            <person name="Spergser J."/>
            <person name="Busse H.-J."/>
        </authorList>
    </citation>
    <scope>NUCLEOTIDE SEQUENCE</scope>
    <source>
        <strain evidence="1">32A</strain>
    </source>
</reference>
<dbReference type="Gene3D" id="3.40.630.30">
    <property type="match status" value="1"/>
</dbReference>
<dbReference type="Proteomes" id="UP000676169">
    <property type="component" value="Chromosome"/>
</dbReference>
<dbReference type="InterPro" id="IPR016181">
    <property type="entry name" value="Acyl_CoA_acyltransferase"/>
</dbReference>
<dbReference type="AlphaFoldDB" id="A0A975IYE1"/>